<evidence type="ECO:0000313" key="3">
    <source>
        <dbReference type="Proteomes" id="UP000027602"/>
    </source>
</evidence>
<dbReference type="InterPro" id="IPR028973">
    <property type="entry name" value="PhnB-like"/>
</dbReference>
<evidence type="ECO:0000259" key="1">
    <source>
        <dbReference type="Pfam" id="PF00903"/>
    </source>
</evidence>
<dbReference type="GO" id="GO:0051213">
    <property type="term" value="F:dioxygenase activity"/>
    <property type="evidence" value="ECO:0007669"/>
    <property type="project" value="UniProtKB-KW"/>
</dbReference>
<dbReference type="STRING" id="796606.BMMGA3_15670"/>
<dbReference type="CDD" id="cd06588">
    <property type="entry name" value="PhnB_like"/>
    <property type="match status" value="1"/>
</dbReference>
<dbReference type="Pfam" id="PF00903">
    <property type="entry name" value="Glyoxalase"/>
    <property type="match status" value="1"/>
</dbReference>
<dbReference type="InterPro" id="IPR004360">
    <property type="entry name" value="Glyas_Fos-R_dOase_dom"/>
</dbReference>
<feature type="domain" description="Glyoxalase/fosfomycin resistance/dioxygenase" evidence="1">
    <location>
        <begin position="8"/>
        <end position="135"/>
    </location>
</feature>
<dbReference type="Gene3D" id="3.10.180.10">
    <property type="entry name" value="2,3-Dihydroxybiphenyl 1,2-Dioxygenase, domain 1"/>
    <property type="match status" value="1"/>
</dbReference>
<organism evidence="2 3">
    <name type="scientific">Bacillus methanolicus (strain MGA3 / ATCC 53907)</name>
    <dbReference type="NCBI Taxonomy" id="796606"/>
    <lineage>
        <taxon>Bacteria</taxon>
        <taxon>Bacillati</taxon>
        <taxon>Bacillota</taxon>
        <taxon>Bacilli</taxon>
        <taxon>Bacillales</taxon>
        <taxon>Bacillaceae</taxon>
        <taxon>Bacillus</taxon>
    </lineage>
</organism>
<dbReference type="PANTHER" id="PTHR33990">
    <property type="entry name" value="PROTEIN YJDN-RELATED"/>
    <property type="match status" value="1"/>
</dbReference>
<dbReference type="AlphaFoldDB" id="I3EBD4"/>
<evidence type="ECO:0000313" key="2">
    <source>
        <dbReference type="EMBL" id="AIE61487.1"/>
    </source>
</evidence>
<dbReference type="OrthoDB" id="9795306at2"/>
<dbReference type="Proteomes" id="UP000027602">
    <property type="component" value="Chromosome"/>
</dbReference>
<sequence>MTLQLSPYLMMNGNAKEAIKFYEKVLDAKLLFYTTFGEMPENPEFPLPEEAKELVAHALLKVGESDLMFSDVFPGYTSQIGDQVTICITTNDIEKSKQIFESLQQDGQVKMPMQETSFSPAYGIVTDKFGVTFQIYTEGQQEGHQ</sequence>
<proteinExistence type="predicted"/>
<dbReference type="SUPFAM" id="SSF54593">
    <property type="entry name" value="Glyoxalase/Bleomycin resistance protein/Dihydroxybiphenyl dioxygenase"/>
    <property type="match status" value="1"/>
</dbReference>
<dbReference type="EMBL" id="CP007739">
    <property type="protein sequence ID" value="AIE61487.1"/>
    <property type="molecule type" value="Genomic_DNA"/>
</dbReference>
<dbReference type="KEGG" id="bmet:BMMGA3_15670"/>
<dbReference type="RefSeq" id="WP_003346689.1">
    <property type="nucleotide sequence ID" value="NZ_ADWW01000001.1"/>
</dbReference>
<accession>I3EBD4</accession>
<dbReference type="InterPro" id="IPR029068">
    <property type="entry name" value="Glyas_Bleomycin-R_OHBP_Dase"/>
</dbReference>
<dbReference type="eggNOG" id="COG2764">
    <property type="taxonomic scope" value="Bacteria"/>
</dbReference>
<dbReference type="HOGENOM" id="CLU_046006_17_3_9"/>
<keyword evidence="2" id="KW-0560">Oxidoreductase</keyword>
<gene>
    <name evidence="2" type="ORF">BMMGA3_15670</name>
</gene>
<reference evidence="2 3" key="1">
    <citation type="journal article" date="2015" name="BMC Genomics">
        <title>Transcriptome analysis of thermophilic methylotrophic Bacillus methanolicus MGA3 using RNA-sequencing provides detailed insights into its previously uncharted transcriptional landscape.</title>
        <authorList>
            <person name="Irla M."/>
            <person name="Neshat A."/>
            <person name="Brautaset T."/>
            <person name="Ruckert C."/>
            <person name="Kalinowski J."/>
            <person name="Wendisch V.F."/>
        </authorList>
    </citation>
    <scope>NUCLEOTIDE SEQUENCE [LARGE SCALE GENOMIC DNA]</scope>
    <source>
        <strain evidence="3">MGA3 / ATCC 53907</strain>
    </source>
</reference>
<keyword evidence="2" id="KW-0223">Dioxygenase</keyword>
<name>I3EBD4_BACMM</name>
<keyword evidence="3" id="KW-1185">Reference proteome</keyword>
<dbReference type="PANTHER" id="PTHR33990:SF1">
    <property type="entry name" value="PROTEIN YJDN"/>
    <property type="match status" value="1"/>
</dbReference>
<protein>
    <submittedName>
        <fullName evidence="2">Glyoxalase/bleomycin resistance protein/dioxygenase</fullName>
    </submittedName>
</protein>